<evidence type="ECO:0000313" key="7">
    <source>
        <dbReference type="Proteomes" id="UP000663836"/>
    </source>
</evidence>
<keyword evidence="1" id="KW-0677">Repeat</keyword>
<feature type="repeat" description="NHL" evidence="4">
    <location>
        <begin position="168"/>
        <end position="204"/>
    </location>
</feature>
<accession>A0A819UXP6</accession>
<dbReference type="Pfam" id="PF00530">
    <property type="entry name" value="SRCR"/>
    <property type="match status" value="1"/>
</dbReference>
<evidence type="ECO:0000256" key="1">
    <source>
        <dbReference type="ARBA" id="ARBA00022737"/>
    </source>
</evidence>
<dbReference type="InterPro" id="IPR001258">
    <property type="entry name" value="NHL_repeat"/>
</dbReference>
<dbReference type="AlphaFoldDB" id="A0A819UXP6"/>
<comment type="caution">
    <text evidence="6">The sequence shown here is derived from an EMBL/GenBank/DDBJ whole genome shotgun (WGS) entry which is preliminary data.</text>
</comment>
<dbReference type="GO" id="GO:0016020">
    <property type="term" value="C:membrane"/>
    <property type="evidence" value="ECO:0007669"/>
    <property type="project" value="InterPro"/>
</dbReference>
<evidence type="ECO:0000256" key="4">
    <source>
        <dbReference type="PROSITE-ProRule" id="PRU00504"/>
    </source>
</evidence>
<dbReference type="InterPro" id="IPR036772">
    <property type="entry name" value="SRCR-like_dom_sf"/>
</dbReference>
<dbReference type="PROSITE" id="PS51125">
    <property type="entry name" value="NHL"/>
    <property type="match status" value="1"/>
</dbReference>
<dbReference type="Gene3D" id="3.10.250.10">
    <property type="entry name" value="SRCR-like domain"/>
    <property type="match status" value="1"/>
</dbReference>
<feature type="domain" description="SRCR" evidence="5">
    <location>
        <begin position="301"/>
        <end position="428"/>
    </location>
</feature>
<name>A0A819UXP6_9BILA</name>
<organism evidence="6 7">
    <name type="scientific">Rotaria sordida</name>
    <dbReference type="NCBI Taxonomy" id="392033"/>
    <lineage>
        <taxon>Eukaryota</taxon>
        <taxon>Metazoa</taxon>
        <taxon>Spiralia</taxon>
        <taxon>Gnathifera</taxon>
        <taxon>Rotifera</taxon>
        <taxon>Eurotatoria</taxon>
        <taxon>Bdelloidea</taxon>
        <taxon>Philodinida</taxon>
        <taxon>Philodinidae</taxon>
        <taxon>Rotaria</taxon>
    </lineage>
</organism>
<keyword evidence="2 3" id="KW-1015">Disulfide bond</keyword>
<proteinExistence type="predicted"/>
<dbReference type="InterPro" id="IPR050952">
    <property type="entry name" value="TRIM-NHL_E3_ligases"/>
</dbReference>
<dbReference type="PANTHER" id="PTHR24104">
    <property type="entry name" value="E3 UBIQUITIN-PROTEIN LIGASE NHLRC1-RELATED"/>
    <property type="match status" value="1"/>
</dbReference>
<dbReference type="EMBL" id="CAJOBD010007989">
    <property type="protein sequence ID" value="CAF4100957.1"/>
    <property type="molecule type" value="Genomic_DNA"/>
</dbReference>
<dbReference type="GO" id="GO:0008270">
    <property type="term" value="F:zinc ion binding"/>
    <property type="evidence" value="ECO:0007669"/>
    <property type="project" value="UniProtKB-KW"/>
</dbReference>
<gene>
    <name evidence="6" type="ORF">JBS370_LOCUS31726</name>
</gene>
<evidence type="ECO:0000259" key="5">
    <source>
        <dbReference type="PROSITE" id="PS50287"/>
    </source>
</evidence>
<dbReference type="SMART" id="SM00202">
    <property type="entry name" value="SR"/>
    <property type="match status" value="1"/>
</dbReference>
<protein>
    <recommendedName>
        <fullName evidence="5">SRCR domain-containing protein</fullName>
    </recommendedName>
</protein>
<dbReference type="CDD" id="cd05819">
    <property type="entry name" value="NHL"/>
    <property type="match status" value="1"/>
</dbReference>
<evidence type="ECO:0000256" key="3">
    <source>
        <dbReference type="PROSITE-ProRule" id="PRU00196"/>
    </source>
</evidence>
<dbReference type="Gene3D" id="2.120.10.30">
    <property type="entry name" value="TolB, C-terminal domain"/>
    <property type="match status" value="2"/>
</dbReference>
<comment type="caution">
    <text evidence="3">Lacks conserved residue(s) required for the propagation of feature annotation.</text>
</comment>
<evidence type="ECO:0000313" key="6">
    <source>
        <dbReference type="EMBL" id="CAF4100957.1"/>
    </source>
</evidence>
<dbReference type="SUPFAM" id="SSF63825">
    <property type="entry name" value="YWTD domain"/>
    <property type="match status" value="1"/>
</dbReference>
<sequence>MRTTTSNVISLNLSCLTWDKNGLTIAGAQNGENGQALNRLYGPRDIIVDNESIYVSDTLNRRLLKFVAPSTEGQLLVTDDIIHGLSLNREEQIIYFSQESGNNDLIRRISTSGGDSSIVVPGGYVSRPYSIVAFERSTYICDTNNHRVILWSNIDKNFTIVAGGNGMGSDFNQLQAPQGIFVDINRNVYVADTFNHRIQLWKTDASGGITVAGDSNLGSGLYQLSSPKAIFVDNSAMFIVDSGNNRMLKWNIGESRAEVVLAGGVSNSLGGSSPAMGRAIFEKTCSKLYDLLVFPRRVIDVKVLIPSPLRIRAQVELTNPLTGSKDYFFVEGSVCQNGFDQYAADIVCRSLGEGFADFQINRPPPSNPNLTKNKCFFQYEQDQLEIGCTYLQSFSNCPADAINLASCTQTKLFEHQCAGNMHVAVICS</sequence>
<dbReference type="PANTHER" id="PTHR24104:SF25">
    <property type="entry name" value="PROTEIN LIN-41"/>
    <property type="match status" value="1"/>
</dbReference>
<evidence type="ECO:0000256" key="2">
    <source>
        <dbReference type="ARBA" id="ARBA00023157"/>
    </source>
</evidence>
<reference evidence="6" key="1">
    <citation type="submission" date="2021-02" db="EMBL/GenBank/DDBJ databases">
        <authorList>
            <person name="Nowell W R."/>
        </authorList>
    </citation>
    <scope>NUCLEOTIDE SEQUENCE</scope>
</reference>
<dbReference type="Proteomes" id="UP000663836">
    <property type="component" value="Unassembled WGS sequence"/>
</dbReference>
<dbReference type="PROSITE" id="PS50287">
    <property type="entry name" value="SRCR_2"/>
    <property type="match status" value="1"/>
</dbReference>
<feature type="disulfide bond" evidence="3">
    <location>
        <begin position="397"/>
        <end position="407"/>
    </location>
</feature>
<dbReference type="InterPro" id="IPR011042">
    <property type="entry name" value="6-blade_b-propeller_TolB-like"/>
</dbReference>
<dbReference type="InterPro" id="IPR001190">
    <property type="entry name" value="SRCR"/>
</dbReference>
<dbReference type="SUPFAM" id="SSF56487">
    <property type="entry name" value="SRCR-like"/>
    <property type="match status" value="1"/>
</dbReference>